<feature type="domain" description="HTH tetR-type" evidence="3">
    <location>
        <begin position="14"/>
        <end position="74"/>
    </location>
</feature>
<evidence type="ECO:0000259" key="3">
    <source>
        <dbReference type="PROSITE" id="PS50977"/>
    </source>
</evidence>
<dbReference type="SUPFAM" id="SSF48498">
    <property type="entry name" value="Tetracyclin repressor-like, C-terminal domain"/>
    <property type="match status" value="1"/>
</dbReference>
<dbReference type="InterPro" id="IPR036271">
    <property type="entry name" value="Tet_transcr_reg_TetR-rel_C_sf"/>
</dbReference>
<dbReference type="PANTHER" id="PTHR30055:SF235">
    <property type="entry name" value="TRANSCRIPTIONAL REGULATORY PROTEIN"/>
    <property type="match status" value="1"/>
</dbReference>
<dbReference type="InterPro" id="IPR009057">
    <property type="entry name" value="Homeodomain-like_sf"/>
</dbReference>
<protein>
    <submittedName>
        <fullName evidence="4">TetR family transcriptional regulator</fullName>
    </submittedName>
</protein>
<evidence type="ECO:0000256" key="1">
    <source>
        <dbReference type="ARBA" id="ARBA00023125"/>
    </source>
</evidence>
<organism evidence="4 5">
    <name type="scientific">Streptomyces caeni</name>
    <dbReference type="NCBI Taxonomy" id="2307231"/>
    <lineage>
        <taxon>Bacteria</taxon>
        <taxon>Bacillati</taxon>
        <taxon>Actinomycetota</taxon>
        <taxon>Actinomycetes</taxon>
        <taxon>Kitasatosporales</taxon>
        <taxon>Streptomycetaceae</taxon>
        <taxon>Streptomyces</taxon>
    </lineage>
</organism>
<accession>A0ABW4IYU0</accession>
<keyword evidence="1 2" id="KW-0238">DNA-binding</keyword>
<gene>
    <name evidence="4" type="ORF">ACFSL4_31190</name>
</gene>
<dbReference type="Proteomes" id="UP001597261">
    <property type="component" value="Unassembled WGS sequence"/>
</dbReference>
<dbReference type="Pfam" id="PF17920">
    <property type="entry name" value="TetR_C_16"/>
    <property type="match status" value="1"/>
</dbReference>
<evidence type="ECO:0000313" key="4">
    <source>
        <dbReference type="EMBL" id="MFD1662520.1"/>
    </source>
</evidence>
<keyword evidence="5" id="KW-1185">Reference proteome</keyword>
<reference evidence="5" key="1">
    <citation type="journal article" date="2019" name="Int. J. Syst. Evol. Microbiol.">
        <title>The Global Catalogue of Microorganisms (GCM) 10K type strain sequencing project: providing services to taxonomists for standard genome sequencing and annotation.</title>
        <authorList>
            <consortium name="The Broad Institute Genomics Platform"/>
            <consortium name="The Broad Institute Genome Sequencing Center for Infectious Disease"/>
            <person name="Wu L."/>
            <person name="Ma J."/>
        </authorList>
    </citation>
    <scope>NUCLEOTIDE SEQUENCE [LARGE SCALE GENOMIC DNA]</scope>
    <source>
        <strain evidence="5">CGMCC 1.12470</strain>
    </source>
</reference>
<dbReference type="PROSITE" id="PS50977">
    <property type="entry name" value="HTH_TETR_2"/>
    <property type="match status" value="1"/>
</dbReference>
<evidence type="ECO:0000256" key="2">
    <source>
        <dbReference type="PROSITE-ProRule" id="PRU00335"/>
    </source>
</evidence>
<comment type="caution">
    <text evidence="4">The sequence shown here is derived from an EMBL/GenBank/DDBJ whole genome shotgun (WGS) entry which is preliminary data.</text>
</comment>
<feature type="DNA-binding region" description="H-T-H motif" evidence="2">
    <location>
        <begin position="37"/>
        <end position="56"/>
    </location>
</feature>
<name>A0ABW4IYU0_9ACTN</name>
<dbReference type="EMBL" id="JBHUDX010000097">
    <property type="protein sequence ID" value="MFD1662520.1"/>
    <property type="molecule type" value="Genomic_DNA"/>
</dbReference>
<dbReference type="Gene3D" id="1.10.10.60">
    <property type="entry name" value="Homeodomain-like"/>
    <property type="match status" value="1"/>
</dbReference>
<dbReference type="Pfam" id="PF00440">
    <property type="entry name" value="TetR_N"/>
    <property type="match status" value="1"/>
</dbReference>
<dbReference type="PANTHER" id="PTHR30055">
    <property type="entry name" value="HTH-TYPE TRANSCRIPTIONAL REGULATOR RUTR"/>
    <property type="match status" value="1"/>
</dbReference>
<dbReference type="RefSeq" id="WP_381090332.1">
    <property type="nucleotide sequence ID" value="NZ_JBHUDX010000097.1"/>
</dbReference>
<dbReference type="SUPFAM" id="SSF46689">
    <property type="entry name" value="Homeodomain-like"/>
    <property type="match status" value="1"/>
</dbReference>
<proteinExistence type="predicted"/>
<sequence>MMKSAARGRRSGKPDTRAQILGIARRRFLLDGYQAVTLRAVAAEADVDVALVSYYFGSKKGLFGAALALAGNPAETLARTVAGDPATFPQRALRDLLALWENPESGAPLRALIAAATQDQAITDLVKEMMEREMIDTIAARIGGADARTRAGAFCAHIAGLVVTRYILRLEPVASMAPDDIVRVYGPPLRLALREPPRRAAGRRHPYGADAE</sequence>
<dbReference type="InterPro" id="IPR041678">
    <property type="entry name" value="TetR_C_16"/>
</dbReference>
<dbReference type="Gene3D" id="1.10.357.10">
    <property type="entry name" value="Tetracycline Repressor, domain 2"/>
    <property type="match status" value="1"/>
</dbReference>
<dbReference type="InterPro" id="IPR001647">
    <property type="entry name" value="HTH_TetR"/>
</dbReference>
<dbReference type="InterPro" id="IPR050109">
    <property type="entry name" value="HTH-type_TetR-like_transc_reg"/>
</dbReference>
<evidence type="ECO:0000313" key="5">
    <source>
        <dbReference type="Proteomes" id="UP001597261"/>
    </source>
</evidence>